<feature type="region of interest" description="Disordered" evidence="1">
    <location>
        <begin position="1"/>
        <end position="198"/>
    </location>
</feature>
<gene>
    <name evidence="3" type="ORF">BCV70DRAFT_201403</name>
</gene>
<feature type="domain" description="FCP1 homology" evidence="2">
    <location>
        <begin position="361"/>
        <end position="637"/>
    </location>
</feature>
<dbReference type="Proteomes" id="UP000246740">
    <property type="component" value="Unassembled WGS sequence"/>
</dbReference>
<dbReference type="EMBL" id="KZ819196">
    <property type="protein sequence ID" value="PWY99199.1"/>
    <property type="molecule type" value="Genomic_DNA"/>
</dbReference>
<feature type="region of interest" description="Disordered" evidence="1">
    <location>
        <begin position="819"/>
        <end position="854"/>
    </location>
</feature>
<dbReference type="InterPro" id="IPR050365">
    <property type="entry name" value="TIM50"/>
</dbReference>
<feature type="compositionally biased region" description="Low complexity" evidence="1">
    <location>
        <begin position="291"/>
        <end position="302"/>
    </location>
</feature>
<name>A0A317XMX6_9BASI</name>
<dbReference type="PANTHER" id="PTHR12210">
    <property type="entry name" value="DULLARD PROTEIN PHOSPHATASE"/>
    <property type="match status" value="1"/>
</dbReference>
<dbReference type="InterPro" id="IPR036412">
    <property type="entry name" value="HAD-like_sf"/>
</dbReference>
<organism evidence="3 4">
    <name type="scientific">Testicularia cyperi</name>
    <dbReference type="NCBI Taxonomy" id="1882483"/>
    <lineage>
        <taxon>Eukaryota</taxon>
        <taxon>Fungi</taxon>
        <taxon>Dikarya</taxon>
        <taxon>Basidiomycota</taxon>
        <taxon>Ustilaginomycotina</taxon>
        <taxon>Ustilaginomycetes</taxon>
        <taxon>Ustilaginales</taxon>
        <taxon>Anthracoideaceae</taxon>
        <taxon>Testicularia</taxon>
    </lineage>
</organism>
<feature type="compositionally biased region" description="Polar residues" evidence="1">
    <location>
        <begin position="79"/>
        <end position="91"/>
    </location>
</feature>
<feature type="region of interest" description="Disordered" evidence="1">
    <location>
        <begin position="553"/>
        <end position="589"/>
    </location>
</feature>
<evidence type="ECO:0000313" key="4">
    <source>
        <dbReference type="Proteomes" id="UP000246740"/>
    </source>
</evidence>
<dbReference type="AlphaFoldDB" id="A0A317XMX6"/>
<feature type="region of interest" description="Disordered" evidence="1">
    <location>
        <begin position="263"/>
        <end position="329"/>
    </location>
</feature>
<evidence type="ECO:0000259" key="2">
    <source>
        <dbReference type="SMART" id="SM00577"/>
    </source>
</evidence>
<dbReference type="OrthoDB" id="1711508at2759"/>
<accession>A0A317XMX6</accession>
<dbReference type="SMART" id="SM00577">
    <property type="entry name" value="CPDc"/>
    <property type="match status" value="1"/>
</dbReference>
<protein>
    <recommendedName>
        <fullName evidence="2">FCP1 homology domain-containing protein</fullName>
    </recommendedName>
</protein>
<dbReference type="Gene3D" id="3.40.50.1000">
    <property type="entry name" value="HAD superfamily/HAD-like"/>
    <property type="match status" value="2"/>
</dbReference>
<sequence length="854" mass="93639">MGKKKGNKASRSKKFSAMHHSTRKAQLKKEAKAGKGKMSDAAAASGASASAAEMPPTGADVPGMPPSERQERYPGGSNRGQSDYQQYTHDQTGVAAAQYQDHQQTGAGFRHNQKWTAPQRRGGPNAFIPGAPHPAGAPNPRNAFSNPPRGPRQYAYGFGYNNDHNHHHNNNHNAYAYEDGHGSGDGYQPGYNQDYGPGGYNGRYNETAYNEWYPDSAGHASAYGPNRTAAYSDEYHQDWSNQQPEGWHDPQYHQYQQQQYYPPHHNQHSVWNGPNASWRDPPQGPYKAGRYSHQPPSSSSPYHSDREQSRPHQSYGGSSPSGGMVHRTHQPPAIRAKPRSTYLQQASQEPCQLSEEEAAQRKLLVVLDLNGTLVFRAKGGGSRAIDSTRPVPRPYLSCFLQYCLGIDAGNATEENKVAAGSGSDSMDETASGRHVPVLRRPHGSQFWRKPEANEDAVEEPSSHGRAEVVIWSSAQPRNVDSMVVASFNDDLRAKMLRVWARDTLVVSRLFHHKAESVKDLEIIWAELNAWANGKASPGRLKADLRDIRDQLRPDKDEAEETGQDASEQESQSSNAEKELQSKEEKPSAALEAALEAARLGPWGPENTLLVDDSPLKARLQPYNHLLIPEFGKADAVKMRTFVAQQLAKDEPVTETTVTSADATVAKVETEDELEYDSDLSIPEAGKLKAVEASSPPATDTEGGDAAEAEPGKEKTLDKKKQKKSSKKPVTEARLDDVLLQTIGVLEALRYQSNVSSFIHAGGIEGYGQPRSATNDKEREAQIAKGKTPEYWAQQGREACQKVGIEVKAWIPGPISDFSLPTAPAHAQVTTLPRSRSSSVQPMEKASTNDTQQSS</sequence>
<evidence type="ECO:0000313" key="3">
    <source>
        <dbReference type="EMBL" id="PWY99199.1"/>
    </source>
</evidence>
<reference evidence="3 4" key="1">
    <citation type="journal article" date="2018" name="Mol. Biol. Evol.">
        <title>Broad Genomic Sampling Reveals a Smut Pathogenic Ancestry of the Fungal Clade Ustilaginomycotina.</title>
        <authorList>
            <person name="Kijpornyongpan T."/>
            <person name="Mondo S.J."/>
            <person name="Barry K."/>
            <person name="Sandor L."/>
            <person name="Lee J."/>
            <person name="Lipzen A."/>
            <person name="Pangilinan J."/>
            <person name="LaButti K."/>
            <person name="Hainaut M."/>
            <person name="Henrissat B."/>
            <person name="Grigoriev I.V."/>
            <person name="Spatafora J.W."/>
            <person name="Aime M.C."/>
        </authorList>
    </citation>
    <scope>NUCLEOTIDE SEQUENCE [LARGE SCALE GENOMIC DNA]</scope>
    <source>
        <strain evidence="3 4">MCA 3645</strain>
    </source>
</reference>
<feature type="compositionally biased region" description="Low complexity" evidence="1">
    <location>
        <begin position="39"/>
        <end position="52"/>
    </location>
</feature>
<dbReference type="InParanoid" id="A0A317XMX6"/>
<feature type="region of interest" description="Disordered" evidence="1">
    <location>
        <begin position="686"/>
        <end position="730"/>
    </location>
</feature>
<feature type="compositionally biased region" description="Basic and acidic residues" evidence="1">
    <location>
        <begin position="575"/>
        <end position="586"/>
    </location>
</feature>
<feature type="compositionally biased region" description="Polar residues" evidence="1">
    <location>
        <begin position="827"/>
        <end position="854"/>
    </location>
</feature>
<feature type="compositionally biased region" description="Basic and acidic residues" evidence="1">
    <location>
        <begin position="709"/>
        <end position="718"/>
    </location>
</feature>
<evidence type="ECO:0000256" key="1">
    <source>
        <dbReference type="SAM" id="MobiDB-lite"/>
    </source>
</evidence>
<feature type="compositionally biased region" description="Basic residues" evidence="1">
    <location>
        <begin position="1"/>
        <end position="26"/>
    </location>
</feature>
<dbReference type="STRING" id="1882483.A0A317XMX6"/>
<dbReference type="SUPFAM" id="SSF56784">
    <property type="entry name" value="HAD-like"/>
    <property type="match status" value="1"/>
</dbReference>
<keyword evidence="4" id="KW-1185">Reference proteome</keyword>
<proteinExistence type="predicted"/>
<dbReference type="InterPro" id="IPR004274">
    <property type="entry name" value="FCP1_dom"/>
</dbReference>
<feature type="region of interest" description="Disordered" evidence="1">
    <location>
        <begin position="765"/>
        <end position="787"/>
    </location>
</feature>
<dbReference type="InterPro" id="IPR023214">
    <property type="entry name" value="HAD_sf"/>
</dbReference>